<evidence type="ECO:0000256" key="1">
    <source>
        <dbReference type="SAM" id="MobiDB-lite"/>
    </source>
</evidence>
<sequence length="123" mass="13684">MATETACQGKSNPVPPEPSTPRWVEISCRLMQEDKGARRELGADVNICTYFIDLRLDMFRNAKCKSGVSAPICRAITFSGLCSQRLRCGSVGQSSMCVFVWFSDLFSSLGSFSSRILEQMVER</sequence>
<proteinExistence type="predicted"/>
<evidence type="ECO:0000313" key="2">
    <source>
        <dbReference type="EMBL" id="CAG06704.1"/>
    </source>
</evidence>
<comment type="caution">
    <text evidence="2">The sequence shown here is derived from an EMBL/GenBank/DDBJ whole genome shotgun (WGS) entry which is preliminary data.</text>
</comment>
<feature type="compositionally biased region" description="Polar residues" evidence="1">
    <location>
        <begin position="1"/>
        <end position="11"/>
    </location>
</feature>
<dbReference type="KEGG" id="tng:GSTEN00027176G001"/>
<gene>
    <name evidence="2" type="ORF">GSTENG00027176001</name>
</gene>
<accession>Q4RY28</accession>
<feature type="region of interest" description="Disordered" evidence="1">
    <location>
        <begin position="1"/>
        <end position="20"/>
    </location>
</feature>
<dbReference type="EMBL" id="CAAE01014978">
    <property type="protein sequence ID" value="CAG06704.1"/>
    <property type="molecule type" value="Genomic_DNA"/>
</dbReference>
<name>Q4RY28_TETNG</name>
<protein>
    <submittedName>
        <fullName evidence="2">(spotted green pufferfish) hypothetical protein</fullName>
    </submittedName>
</protein>
<reference evidence="2" key="2">
    <citation type="submission" date="2004-02" db="EMBL/GenBank/DDBJ databases">
        <authorList>
            <consortium name="Genoscope"/>
            <consortium name="Whitehead Institute Centre for Genome Research"/>
        </authorList>
    </citation>
    <scope>NUCLEOTIDE SEQUENCE</scope>
</reference>
<dbReference type="AlphaFoldDB" id="Q4RY28"/>
<reference evidence="2" key="1">
    <citation type="journal article" date="2004" name="Nature">
        <title>Genome duplication in the teleost fish Tetraodon nigroviridis reveals the early vertebrate proto-karyotype.</title>
        <authorList>
            <person name="Jaillon O."/>
            <person name="Aury J.-M."/>
            <person name="Brunet F."/>
            <person name="Petit J.-L."/>
            <person name="Stange-Thomann N."/>
            <person name="Mauceli E."/>
            <person name="Bouneau L."/>
            <person name="Fischer C."/>
            <person name="Ozouf-Costaz C."/>
            <person name="Bernot A."/>
            <person name="Nicaud S."/>
            <person name="Jaffe D."/>
            <person name="Fisher S."/>
            <person name="Lutfalla G."/>
            <person name="Dossat C."/>
            <person name="Segurens B."/>
            <person name="Dasilva C."/>
            <person name="Salanoubat M."/>
            <person name="Levy M."/>
            <person name="Boudet N."/>
            <person name="Castellano S."/>
            <person name="Anthouard V."/>
            <person name="Jubin C."/>
            <person name="Castelli V."/>
            <person name="Katinka M."/>
            <person name="Vacherie B."/>
            <person name="Biemont C."/>
            <person name="Skalli Z."/>
            <person name="Cattolico L."/>
            <person name="Poulain J."/>
            <person name="De Berardinis V."/>
            <person name="Cruaud C."/>
            <person name="Duprat S."/>
            <person name="Brottier P."/>
            <person name="Coutanceau J.-P."/>
            <person name="Gouzy J."/>
            <person name="Parra G."/>
            <person name="Lardier G."/>
            <person name="Chapple C."/>
            <person name="McKernan K.J."/>
            <person name="McEwan P."/>
            <person name="Bosak S."/>
            <person name="Kellis M."/>
            <person name="Volff J.-N."/>
            <person name="Guigo R."/>
            <person name="Zody M.C."/>
            <person name="Mesirov J."/>
            <person name="Lindblad-Toh K."/>
            <person name="Birren B."/>
            <person name="Nusbaum C."/>
            <person name="Kahn D."/>
            <person name="Robinson-Rechavi M."/>
            <person name="Laudet V."/>
            <person name="Schachter V."/>
            <person name="Quetier F."/>
            <person name="Saurin W."/>
            <person name="Scarpelli C."/>
            <person name="Wincker P."/>
            <person name="Lander E.S."/>
            <person name="Weissenbach J."/>
            <person name="Roest Crollius H."/>
        </authorList>
    </citation>
    <scope>NUCLEOTIDE SEQUENCE [LARGE SCALE GENOMIC DNA]</scope>
</reference>
<organism evidence="2">
    <name type="scientific">Tetraodon nigroviridis</name>
    <name type="common">Spotted green pufferfish</name>
    <name type="synonym">Chelonodon nigroviridis</name>
    <dbReference type="NCBI Taxonomy" id="99883"/>
    <lineage>
        <taxon>Eukaryota</taxon>
        <taxon>Metazoa</taxon>
        <taxon>Chordata</taxon>
        <taxon>Craniata</taxon>
        <taxon>Vertebrata</taxon>
        <taxon>Euteleostomi</taxon>
        <taxon>Actinopterygii</taxon>
        <taxon>Neopterygii</taxon>
        <taxon>Teleostei</taxon>
        <taxon>Neoteleostei</taxon>
        <taxon>Acanthomorphata</taxon>
        <taxon>Eupercaria</taxon>
        <taxon>Tetraodontiformes</taxon>
        <taxon>Tetradontoidea</taxon>
        <taxon>Tetraodontidae</taxon>
        <taxon>Tetraodon</taxon>
    </lineage>
</organism>